<proteinExistence type="predicted"/>
<protein>
    <recommendedName>
        <fullName evidence="4">FAM86 N-terminal domain-containing protein</fullName>
    </recommendedName>
</protein>
<feature type="region of interest" description="Disordered" evidence="1">
    <location>
        <begin position="323"/>
        <end position="356"/>
    </location>
</feature>
<accession>A0AAW0UNI6</accession>
<organism evidence="2 3">
    <name type="scientific">Scylla paramamosain</name>
    <name type="common">Mud crab</name>
    <dbReference type="NCBI Taxonomy" id="85552"/>
    <lineage>
        <taxon>Eukaryota</taxon>
        <taxon>Metazoa</taxon>
        <taxon>Ecdysozoa</taxon>
        <taxon>Arthropoda</taxon>
        <taxon>Crustacea</taxon>
        <taxon>Multicrustacea</taxon>
        <taxon>Malacostraca</taxon>
        <taxon>Eumalacostraca</taxon>
        <taxon>Eucarida</taxon>
        <taxon>Decapoda</taxon>
        <taxon>Pleocyemata</taxon>
        <taxon>Brachyura</taxon>
        <taxon>Eubrachyura</taxon>
        <taxon>Portunoidea</taxon>
        <taxon>Portunidae</taxon>
        <taxon>Portuninae</taxon>
        <taxon>Scylla</taxon>
    </lineage>
</organism>
<dbReference type="PANTHER" id="PTHR14614">
    <property type="entry name" value="HEPATOCELLULAR CARCINOMA-ASSOCIATED ANTIGEN"/>
    <property type="match status" value="1"/>
</dbReference>
<dbReference type="InterPro" id="IPR019410">
    <property type="entry name" value="Methyltransf_16"/>
</dbReference>
<dbReference type="Pfam" id="PF10294">
    <property type="entry name" value="Methyltransf_16"/>
    <property type="match status" value="1"/>
</dbReference>
<dbReference type="Proteomes" id="UP001487740">
    <property type="component" value="Unassembled WGS sequence"/>
</dbReference>
<dbReference type="InterPro" id="IPR029063">
    <property type="entry name" value="SAM-dependent_MTases_sf"/>
</dbReference>
<keyword evidence="3" id="KW-1185">Reference proteome</keyword>
<comment type="caution">
    <text evidence="2">The sequence shown here is derived from an EMBL/GenBank/DDBJ whole genome shotgun (WGS) entry which is preliminary data.</text>
</comment>
<name>A0AAW0UNI6_SCYPA</name>
<dbReference type="GO" id="GO:0032991">
    <property type="term" value="C:protein-containing complex"/>
    <property type="evidence" value="ECO:0007669"/>
    <property type="project" value="TreeGrafter"/>
</dbReference>
<reference evidence="2 3" key="1">
    <citation type="submission" date="2023-03" db="EMBL/GenBank/DDBJ databases">
        <title>High-quality genome of Scylla paramamosain provides insights in environmental adaptation.</title>
        <authorList>
            <person name="Zhang L."/>
        </authorList>
    </citation>
    <scope>NUCLEOTIDE SEQUENCE [LARGE SCALE GENOMIC DNA]</scope>
    <source>
        <strain evidence="2">LZ_2023a</strain>
        <tissue evidence="2">Muscle</tissue>
    </source>
</reference>
<evidence type="ECO:0000256" key="1">
    <source>
        <dbReference type="SAM" id="MobiDB-lite"/>
    </source>
</evidence>
<dbReference type="SUPFAM" id="SSF53335">
    <property type="entry name" value="S-adenosyl-L-methionine-dependent methyltransferases"/>
    <property type="match status" value="1"/>
</dbReference>
<evidence type="ECO:0000313" key="2">
    <source>
        <dbReference type="EMBL" id="KAK8400536.1"/>
    </source>
</evidence>
<dbReference type="EMBL" id="JARAKH010000010">
    <property type="protein sequence ID" value="KAK8400536.1"/>
    <property type="molecule type" value="Genomic_DNA"/>
</dbReference>
<dbReference type="AlphaFoldDB" id="A0AAW0UNI6"/>
<evidence type="ECO:0008006" key="4">
    <source>
        <dbReference type="Google" id="ProtNLM"/>
    </source>
</evidence>
<sequence length="425" mass="47111">MSCELINRAHLAGVSTSHAVWRHFAATLDVSYQEQPPQHFVDEILDASIRNPCALAAPRDPTHTREVVAWLAEQWRLRGWTVPSEFQLESLPDADYTVDLFYKTYTGWGGGTLGTGVTLMESSGGITSSTTGLTTWCGAAVLAEWVANNPTVVAGKRVLELGAGVGFSASAILTSPDTEHPPPAAYFATDCHHQVLTLLHHNLTLNLADPPLQRTYLEEFRAKVIHQLEKERLVTPEEKYEEPLVWSPPAATITDPAHPTLAVVREEEHGQNRVGVMQVDWRHPPRLPAVDVVLAADVVYCHNLIQPLVSLLRSILKGSDRQEERGHLQQEPLRGNGRKGCSSEEEVRATNGGGPGKQEAFLACTRRSHETLSLFLQEVTRQGLHYTLVFQATMDADTALFVYNEIHLPVKVYKITLPQEDTQKH</sequence>
<evidence type="ECO:0000313" key="3">
    <source>
        <dbReference type="Proteomes" id="UP001487740"/>
    </source>
</evidence>
<gene>
    <name evidence="2" type="ORF">O3P69_003297</name>
</gene>
<dbReference type="Gene3D" id="3.40.50.150">
    <property type="entry name" value="Vaccinia Virus protein VP39"/>
    <property type="match status" value="1"/>
</dbReference>
<dbReference type="PANTHER" id="PTHR14614:SF130">
    <property type="entry name" value="PROTEIN-LYSINE N-METHYLTRANSFERASE EEF2KMT"/>
    <property type="match status" value="1"/>
</dbReference>